<dbReference type="EMBL" id="BK014644">
    <property type="protein sequence ID" value="DAD65476.1"/>
    <property type="molecule type" value="Genomic_DNA"/>
</dbReference>
<accession>A0A8S5L6T4</accession>
<protein>
    <submittedName>
        <fullName evidence="2">Uncharacterized protein</fullName>
    </submittedName>
</protein>
<proteinExistence type="predicted"/>
<sequence length="41" mass="4898">MIWFIWILSIIGFLFGNYKDKIIEFAIFLVLIKIAYKLGVF</sequence>
<keyword evidence="1" id="KW-0812">Transmembrane</keyword>
<evidence type="ECO:0000313" key="2">
    <source>
        <dbReference type="EMBL" id="DAD65476.1"/>
    </source>
</evidence>
<name>A0A8S5L6T4_9CAUD</name>
<keyword evidence="1" id="KW-1133">Transmembrane helix</keyword>
<evidence type="ECO:0000256" key="1">
    <source>
        <dbReference type="SAM" id="Phobius"/>
    </source>
</evidence>
<keyword evidence="1" id="KW-0472">Membrane</keyword>
<organism evidence="2">
    <name type="scientific">Siphoviridae sp. cts9W16</name>
    <dbReference type="NCBI Taxonomy" id="2823603"/>
    <lineage>
        <taxon>Viruses</taxon>
        <taxon>Duplodnaviria</taxon>
        <taxon>Heunggongvirae</taxon>
        <taxon>Uroviricota</taxon>
        <taxon>Caudoviricetes</taxon>
    </lineage>
</organism>
<feature type="transmembrane region" description="Helical" evidence="1">
    <location>
        <begin position="22"/>
        <end position="40"/>
    </location>
</feature>
<reference evidence="2" key="1">
    <citation type="journal article" date="2021" name="Proc. Natl. Acad. Sci. U.S.A.">
        <title>A Catalog of Tens of Thousands of Viruses from Human Metagenomes Reveals Hidden Associations with Chronic Diseases.</title>
        <authorList>
            <person name="Tisza M.J."/>
            <person name="Buck C.B."/>
        </authorList>
    </citation>
    <scope>NUCLEOTIDE SEQUENCE</scope>
    <source>
        <strain evidence="2">Cts9W16</strain>
    </source>
</reference>